<dbReference type="Proteomes" id="UP000515909">
    <property type="component" value="Chromosome"/>
</dbReference>
<organism evidence="1 2">
    <name type="scientific">Caproicibacter fermentans</name>
    <dbReference type="NCBI Taxonomy" id="2576756"/>
    <lineage>
        <taxon>Bacteria</taxon>
        <taxon>Bacillati</taxon>
        <taxon>Bacillota</taxon>
        <taxon>Clostridia</taxon>
        <taxon>Eubacteriales</taxon>
        <taxon>Acutalibacteraceae</taxon>
        <taxon>Caproicibacter</taxon>
    </lineage>
</organism>
<evidence type="ECO:0000313" key="2">
    <source>
        <dbReference type="Proteomes" id="UP000515909"/>
    </source>
</evidence>
<dbReference type="AlphaFoldDB" id="A0A7G8TD83"/>
<sequence length="61" mass="6960">MPFDQGQLSPSEILVSLRHEILYLPSQWLIRNGLKPGESVLYLTATEKGFYILARPEFPAK</sequence>
<evidence type="ECO:0000313" key="1">
    <source>
        <dbReference type="EMBL" id="QNK41574.1"/>
    </source>
</evidence>
<name>A0A7G8TD83_9FIRM</name>
<protein>
    <submittedName>
        <fullName evidence="1">Uncharacterized protein</fullName>
    </submittedName>
</protein>
<accession>A0A7G8TD83</accession>
<gene>
    <name evidence="1" type="ORF">HCR03_04735</name>
</gene>
<dbReference type="KEGG" id="cfem:HCR03_04735"/>
<reference evidence="1 2" key="1">
    <citation type="submission" date="2020-08" db="EMBL/GenBank/DDBJ databases">
        <title>The isolate Caproiciproducens sp. 7D4C2 produces n-caproate at mildly acidic conditions from hexoses: genome and rBOX comparison with related strains and chain-elongating bacteria.</title>
        <authorList>
            <person name="Esquivel-Elizondo S."/>
            <person name="Bagci C."/>
            <person name="Temovska M."/>
            <person name="Jeon B.S."/>
            <person name="Bessarab I."/>
            <person name="Williams R.B.H."/>
            <person name="Huson D.H."/>
            <person name="Angenent L.T."/>
        </authorList>
    </citation>
    <scope>NUCLEOTIDE SEQUENCE [LARGE SCALE GENOMIC DNA]</scope>
    <source>
        <strain evidence="1 2">7D4C2</strain>
    </source>
</reference>
<dbReference type="RefSeq" id="WP_187036910.1">
    <property type="nucleotide sequence ID" value="NZ_CP060286.1"/>
</dbReference>
<proteinExistence type="predicted"/>
<dbReference type="EMBL" id="CP060286">
    <property type="protein sequence ID" value="QNK41574.1"/>
    <property type="molecule type" value="Genomic_DNA"/>
</dbReference>